<reference evidence="8 9" key="1">
    <citation type="journal article" date="2021" name="Microbiol. Resour. Announc.">
        <title>Complete Genome Sequences of Two Rhodococcus sp. Strains with Large and Linear Chromosomes, Isolated from Apple Rhizosphere.</title>
        <authorList>
            <person name="Benning S."/>
            <person name="Brugnone N."/>
            <person name="Siani R."/>
            <person name="Kublik S."/>
            <person name="Schloter M."/>
            <person name="Rad V."/>
        </authorList>
    </citation>
    <scope>NUCLEOTIDE SEQUENCE [LARGE SCALE GENOMIC DNA]</scope>
    <source>
        <strain evidence="8 9">R79</strain>
    </source>
</reference>
<keyword evidence="8" id="KW-0614">Plasmid</keyword>
<evidence type="ECO:0000313" key="8">
    <source>
        <dbReference type="EMBL" id="QSE87949.1"/>
    </source>
</evidence>
<dbReference type="RefSeq" id="WP_206004709.1">
    <property type="nucleotide sequence ID" value="NZ_CP070617.1"/>
</dbReference>
<evidence type="ECO:0000256" key="6">
    <source>
        <dbReference type="ARBA" id="ARBA00023136"/>
    </source>
</evidence>
<keyword evidence="3" id="KW-1003">Cell membrane</keyword>
<protein>
    <submittedName>
        <fullName evidence="8">Type IV secretory system conjugative DNA transfer family protein</fullName>
    </submittedName>
</protein>
<comment type="similarity">
    <text evidence="2">Belongs to the VirD4/TraG family.</text>
</comment>
<dbReference type="Gene3D" id="3.40.50.300">
    <property type="entry name" value="P-loop containing nucleotide triphosphate hydrolases"/>
    <property type="match status" value="1"/>
</dbReference>
<dbReference type="Pfam" id="PF02534">
    <property type="entry name" value="T4SS-DNA_transf"/>
    <property type="match status" value="1"/>
</dbReference>
<dbReference type="InterPro" id="IPR051539">
    <property type="entry name" value="T4SS-coupling_protein"/>
</dbReference>
<feature type="transmembrane region" description="Helical" evidence="7">
    <location>
        <begin position="87"/>
        <end position="109"/>
    </location>
</feature>
<dbReference type="Proteomes" id="UP000662986">
    <property type="component" value="Plasmid unnamed2"/>
</dbReference>
<dbReference type="SUPFAM" id="SSF52540">
    <property type="entry name" value="P-loop containing nucleoside triphosphate hydrolases"/>
    <property type="match status" value="1"/>
</dbReference>
<dbReference type="EMBL" id="CP070617">
    <property type="protein sequence ID" value="QSE87949.1"/>
    <property type="molecule type" value="Genomic_DNA"/>
</dbReference>
<dbReference type="CDD" id="cd01127">
    <property type="entry name" value="TrwB_TraG_TraD_VirD4"/>
    <property type="match status" value="1"/>
</dbReference>
<comment type="subcellular location">
    <subcellularLocation>
        <location evidence="1">Cell membrane</location>
        <topology evidence="1">Multi-pass membrane protein</topology>
    </subcellularLocation>
</comment>
<evidence type="ECO:0000256" key="7">
    <source>
        <dbReference type="SAM" id="Phobius"/>
    </source>
</evidence>
<keyword evidence="4 7" id="KW-0812">Transmembrane</keyword>
<dbReference type="InterPro" id="IPR003688">
    <property type="entry name" value="TraG/VirD4"/>
</dbReference>
<geneLocation type="plasmid" evidence="8 9">
    <name>unnamed2</name>
</geneLocation>
<evidence type="ECO:0000256" key="5">
    <source>
        <dbReference type="ARBA" id="ARBA00022989"/>
    </source>
</evidence>
<dbReference type="InterPro" id="IPR027417">
    <property type="entry name" value="P-loop_NTPase"/>
</dbReference>
<evidence type="ECO:0000256" key="4">
    <source>
        <dbReference type="ARBA" id="ARBA00022692"/>
    </source>
</evidence>
<organism evidence="8 9">
    <name type="scientific">Rhodococcus pseudokoreensis</name>
    <dbReference type="NCBI Taxonomy" id="2811421"/>
    <lineage>
        <taxon>Bacteria</taxon>
        <taxon>Bacillati</taxon>
        <taxon>Actinomycetota</taxon>
        <taxon>Actinomycetes</taxon>
        <taxon>Mycobacteriales</taxon>
        <taxon>Nocardiaceae</taxon>
        <taxon>Rhodococcus</taxon>
    </lineage>
</organism>
<evidence type="ECO:0000256" key="2">
    <source>
        <dbReference type="ARBA" id="ARBA00008806"/>
    </source>
</evidence>
<keyword evidence="5 7" id="KW-1133">Transmembrane helix</keyword>
<accession>A0A974VZ91</accession>
<reference evidence="8 9" key="2">
    <citation type="journal article" date="2022" name="Arch. Microbiol.">
        <title>Rhodococcus pseudokoreensis sp. nov. isolated from the rhizosphere of young M26 apple rootstocks.</title>
        <authorList>
            <person name="Kampfer P."/>
            <person name="Glaeser S.P."/>
            <person name="Blom J."/>
            <person name="Wolf J."/>
            <person name="Benning S."/>
            <person name="Schloter M."/>
            <person name="Neumann-Schaal M."/>
        </authorList>
    </citation>
    <scope>NUCLEOTIDE SEQUENCE [LARGE SCALE GENOMIC DNA]</scope>
    <source>
        <strain evidence="8 9">R79</strain>
    </source>
</reference>
<name>A0A974VZ91_9NOCA</name>
<dbReference type="PANTHER" id="PTHR37937">
    <property type="entry name" value="CONJUGATIVE TRANSFER: DNA TRANSPORT"/>
    <property type="match status" value="1"/>
</dbReference>
<gene>
    <name evidence="8" type="ORF">JWS13_04365</name>
</gene>
<keyword evidence="9" id="KW-1185">Reference proteome</keyword>
<evidence type="ECO:0000256" key="1">
    <source>
        <dbReference type="ARBA" id="ARBA00004651"/>
    </source>
</evidence>
<evidence type="ECO:0000256" key="3">
    <source>
        <dbReference type="ARBA" id="ARBA00022475"/>
    </source>
</evidence>
<sequence length="632" mass="68151">MSPAAPQRTAVPPPPGKPMFDPFTASVVLFGVLAVVSLFGGAALSGVFAGHGVAVPRGVMSTVLAWVKNPGDPAAAWPSDPRPGSAVSVYVCAVVIMLLFGSLWAWLVIEIGARRDRKRLGGGLASNDQMRGVLDELGGKRSALRTRNSLVDAALKEHGGKKLSRRAKEKVLDRAADKLETTELVIKVGYNTADRRLVVVHNKDVVLVIGPTGGGKTWRVACGLVLTAPGTVLVTTTKGDLLSATYLARSRRGRVAVFDPEGISGWPPSGQIRWSIISGCEDEDTAKRRAAALVAARPMGAGTKNGGFFQRRAAVIVRCYLHAAAVDGKRLSDVRRWVATGRGAQEPRHILEQHNASWLADLVNVLDGGSDDASGDVMSTVDDIFDPLSSPKLLAACDADADESFDVSTFLDSECDSLYLISEGESESIAPFVAALANEVHHVAKRKAQRKPGRRWDPPVRMVLDEMCNVAPIPNISQKMTDSGGQGLNIWAFVHNIDQIRDRFGREQAGALVKAAVGRLILPGLQSVDDLEDISRLLGQTTQWRQSAGADGRPSYSEYEKPIMSPKEIREMEEGEGLLVYRNKPGIKLRMPAYWEESAMGEQVEPSLKLCETIIRDQEIPVSAKPDPADAR</sequence>
<evidence type="ECO:0000313" key="9">
    <source>
        <dbReference type="Proteomes" id="UP000662986"/>
    </source>
</evidence>
<keyword evidence="6 7" id="KW-0472">Membrane</keyword>
<dbReference type="PANTHER" id="PTHR37937:SF1">
    <property type="entry name" value="CONJUGATIVE TRANSFER: DNA TRANSPORT"/>
    <property type="match status" value="1"/>
</dbReference>
<feature type="transmembrane region" description="Helical" evidence="7">
    <location>
        <begin position="20"/>
        <end position="40"/>
    </location>
</feature>
<proteinExistence type="inferred from homology"/>